<evidence type="ECO:0000313" key="3">
    <source>
        <dbReference type="EMBL" id="SMC84863.1"/>
    </source>
</evidence>
<dbReference type="Proteomes" id="UP000192656">
    <property type="component" value="Unassembled WGS sequence"/>
</dbReference>
<reference evidence="3 4" key="1">
    <citation type="submission" date="2017-04" db="EMBL/GenBank/DDBJ databases">
        <authorList>
            <person name="Afonso C.L."/>
            <person name="Miller P.J."/>
            <person name="Scott M.A."/>
            <person name="Spackman E."/>
            <person name="Goraichik I."/>
            <person name="Dimitrov K.M."/>
            <person name="Suarez D.L."/>
            <person name="Swayne D.E."/>
        </authorList>
    </citation>
    <scope>NUCLEOTIDE SEQUENCE [LARGE SCALE GENOMIC DNA]</scope>
    <source>
        <strain evidence="3 4">CGMCC 1.10972</strain>
    </source>
</reference>
<proteinExistence type="predicted"/>
<dbReference type="AlphaFoldDB" id="A0A1W2CI21"/>
<dbReference type="EMBL" id="FWXR01000010">
    <property type="protein sequence ID" value="SMC84863.1"/>
    <property type="molecule type" value="Genomic_DNA"/>
</dbReference>
<feature type="compositionally biased region" description="Basic and acidic residues" evidence="1">
    <location>
        <begin position="1"/>
        <end position="10"/>
    </location>
</feature>
<dbReference type="GO" id="GO:0006270">
    <property type="term" value="P:DNA replication initiation"/>
    <property type="evidence" value="ECO:0007669"/>
    <property type="project" value="InterPro"/>
</dbReference>
<dbReference type="RefSeq" id="WP_084410359.1">
    <property type="nucleotide sequence ID" value="NZ_FWXR01000010.1"/>
</dbReference>
<accession>A0A1W2CI21</accession>
<feature type="region of interest" description="Disordered" evidence="1">
    <location>
        <begin position="1"/>
        <end position="28"/>
    </location>
</feature>
<sequence length="144" mass="15556">MIPLHDEKSARPAQAASPTGLQDKEPPRSLVGCDLRERGLCRLASAIAATHFGIEIEAIGRPYRSDAATCDARHVAIYLAHVVFQIPLGRTGEAFGRDRSSIAYAIRKIEDRRDDAHFDAMIGRLEALAHSIGDVVGATGEPGR</sequence>
<evidence type="ECO:0000313" key="4">
    <source>
        <dbReference type="Proteomes" id="UP000192656"/>
    </source>
</evidence>
<keyword evidence="4" id="KW-1185">Reference proteome</keyword>
<dbReference type="GO" id="GO:0006275">
    <property type="term" value="P:regulation of DNA replication"/>
    <property type="evidence" value="ECO:0007669"/>
    <property type="project" value="InterPro"/>
</dbReference>
<gene>
    <name evidence="3" type="ORF">SAMN06297251_11074</name>
</gene>
<protein>
    <submittedName>
        <fullName evidence="3">DnaA protein helix-turn-helix</fullName>
    </submittedName>
</protein>
<dbReference type="GO" id="GO:0043565">
    <property type="term" value="F:sequence-specific DNA binding"/>
    <property type="evidence" value="ECO:0007669"/>
    <property type="project" value="InterPro"/>
</dbReference>
<name>A0A1W2CI21_9HYPH</name>
<dbReference type="GO" id="GO:0005524">
    <property type="term" value="F:ATP binding"/>
    <property type="evidence" value="ECO:0007669"/>
    <property type="project" value="InterPro"/>
</dbReference>
<evidence type="ECO:0000256" key="1">
    <source>
        <dbReference type="SAM" id="MobiDB-lite"/>
    </source>
</evidence>
<dbReference type="SMART" id="SM00760">
    <property type="entry name" value="Bac_DnaA_C"/>
    <property type="match status" value="1"/>
</dbReference>
<feature type="domain" description="Chromosomal replication initiator DnaA C-terminal" evidence="2">
    <location>
        <begin position="40"/>
        <end position="109"/>
    </location>
</feature>
<dbReference type="Gene3D" id="1.10.1750.10">
    <property type="match status" value="1"/>
</dbReference>
<dbReference type="SUPFAM" id="SSF48295">
    <property type="entry name" value="TrpR-like"/>
    <property type="match status" value="1"/>
</dbReference>
<organism evidence="3 4">
    <name type="scientific">Fulvimarina manganoxydans</name>
    <dbReference type="NCBI Taxonomy" id="937218"/>
    <lineage>
        <taxon>Bacteria</taxon>
        <taxon>Pseudomonadati</taxon>
        <taxon>Pseudomonadota</taxon>
        <taxon>Alphaproteobacteria</taxon>
        <taxon>Hyphomicrobiales</taxon>
        <taxon>Aurantimonadaceae</taxon>
        <taxon>Fulvimarina</taxon>
    </lineage>
</organism>
<dbReference type="InterPro" id="IPR013159">
    <property type="entry name" value="DnaA_C"/>
</dbReference>
<dbReference type="STRING" id="937218.SAMN06297251_11074"/>
<dbReference type="OrthoDB" id="8480222at2"/>
<dbReference type="Pfam" id="PF08299">
    <property type="entry name" value="Bac_DnaA_C"/>
    <property type="match status" value="1"/>
</dbReference>
<dbReference type="InterPro" id="IPR010921">
    <property type="entry name" value="Trp_repressor/repl_initiator"/>
</dbReference>
<evidence type="ECO:0000259" key="2">
    <source>
        <dbReference type="SMART" id="SM00760"/>
    </source>
</evidence>
<dbReference type="CDD" id="cd06571">
    <property type="entry name" value="Bac_DnaA_C"/>
    <property type="match status" value="1"/>
</dbReference>